<feature type="non-terminal residue" evidence="3">
    <location>
        <position position="1"/>
    </location>
</feature>
<comment type="caution">
    <text evidence="3">The sequence shown here is derived from an EMBL/GenBank/DDBJ whole genome shotgun (WGS) entry which is preliminary data.</text>
</comment>
<gene>
    <name evidence="3" type="ORF">CR513_49249</name>
</gene>
<protein>
    <recommendedName>
        <fullName evidence="2">Retrovirus-related Pol polyprotein from transposon TNT 1-94-like beta-barrel domain-containing protein</fullName>
    </recommendedName>
</protein>
<dbReference type="PANTHER" id="PTHR47592:SF31">
    <property type="entry name" value="ZINC FINGER, CCHC-TYPE-RELATED"/>
    <property type="match status" value="1"/>
</dbReference>
<dbReference type="OrthoDB" id="418757at2759"/>
<proteinExistence type="predicted"/>
<dbReference type="Pfam" id="PF14223">
    <property type="entry name" value="Retrotran_gag_2"/>
    <property type="match status" value="1"/>
</dbReference>
<keyword evidence="4" id="KW-1185">Reference proteome</keyword>
<reference evidence="3" key="1">
    <citation type="submission" date="2018-05" db="EMBL/GenBank/DDBJ databases">
        <title>Draft genome of Mucuna pruriens seed.</title>
        <authorList>
            <person name="Nnadi N.E."/>
            <person name="Vos R."/>
            <person name="Hasami M.H."/>
            <person name="Devisetty U.K."/>
            <person name="Aguiy J.C."/>
        </authorList>
    </citation>
    <scope>NUCLEOTIDE SEQUENCE [LARGE SCALE GENOMIC DNA]</scope>
    <source>
        <strain evidence="3">JCA_2017</strain>
    </source>
</reference>
<evidence type="ECO:0000313" key="4">
    <source>
        <dbReference type="Proteomes" id="UP000257109"/>
    </source>
</evidence>
<dbReference type="InterPro" id="IPR036875">
    <property type="entry name" value="Znf_CCHC_sf"/>
</dbReference>
<sequence length="314" mass="35685">MKIMYHEKQGFLQVRGIFIRCVVSPHWWCLIGGTVLPSHHQSGDLFPIRVVSELSGLKGVLLARIMEKMHLPVFAAQKPESMSDEEWDFKHQQFKEGTSLSNHLNEFQGIIDQMSGMGIKFEDEILGLLLLNSLPESWETFKVSFTNSAPNGVVSLQMVKGSILNEEMRRKTQGSSSQSEVLVTENKGRSQKKEREKSRSKSKSRYKNVECHYCHKTGHIQKHCFLWKKENKGKKGKSKEKDDDDDDHDRVTTATGDDLVILRDFESVNLVSDESMWIIDSGATLHVTPRKEFFTSYTAGDFGVLKMGNDGVTK</sequence>
<dbReference type="InterPro" id="IPR054722">
    <property type="entry name" value="PolX-like_BBD"/>
</dbReference>
<feature type="non-terminal residue" evidence="3">
    <location>
        <position position="314"/>
    </location>
</feature>
<dbReference type="EMBL" id="QJKJ01011342">
    <property type="protein sequence ID" value="RDX71413.1"/>
    <property type="molecule type" value="Genomic_DNA"/>
</dbReference>
<dbReference type="PANTHER" id="PTHR47592">
    <property type="entry name" value="PBF68 PROTEIN"/>
    <property type="match status" value="1"/>
</dbReference>
<evidence type="ECO:0000259" key="2">
    <source>
        <dbReference type="Pfam" id="PF22936"/>
    </source>
</evidence>
<dbReference type="Pfam" id="PF22936">
    <property type="entry name" value="Pol_BBD"/>
    <property type="match status" value="1"/>
</dbReference>
<dbReference type="SUPFAM" id="SSF57756">
    <property type="entry name" value="Retrovirus zinc finger-like domains"/>
    <property type="match status" value="1"/>
</dbReference>
<organism evidence="3 4">
    <name type="scientific">Mucuna pruriens</name>
    <name type="common">Velvet bean</name>
    <name type="synonym">Dolichos pruriens</name>
    <dbReference type="NCBI Taxonomy" id="157652"/>
    <lineage>
        <taxon>Eukaryota</taxon>
        <taxon>Viridiplantae</taxon>
        <taxon>Streptophyta</taxon>
        <taxon>Embryophyta</taxon>
        <taxon>Tracheophyta</taxon>
        <taxon>Spermatophyta</taxon>
        <taxon>Magnoliopsida</taxon>
        <taxon>eudicotyledons</taxon>
        <taxon>Gunneridae</taxon>
        <taxon>Pentapetalae</taxon>
        <taxon>rosids</taxon>
        <taxon>fabids</taxon>
        <taxon>Fabales</taxon>
        <taxon>Fabaceae</taxon>
        <taxon>Papilionoideae</taxon>
        <taxon>50 kb inversion clade</taxon>
        <taxon>NPAAA clade</taxon>
        <taxon>indigoferoid/millettioid clade</taxon>
        <taxon>Phaseoleae</taxon>
        <taxon>Mucuna</taxon>
    </lineage>
</organism>
<evidence type="ECO:0000313" key="3">
    <source>
        <dbReference type="EMBL" id="RDX71413.1"/>
    </source>
</evidence>
<name>A0A371EZN3_MUCPR</name>
<dbReference type="Proteomes" id="UP000257109">
    <property type="component" value="Unassembled WGS sequence"/>
</dbReference>
<dbReference type="GO" id="GO:0008270">
    <property type="term" value="F:zinc ion binding"/>
    <property type="evidence" value="ECO:0007669"/>
    <property type="project" value="InterPro"/>
</dbReference>
<dbReference type="GO" id="GO:0003676">
    <property type="term" value="F:nucleic acid binding"/>
    <property type="evidence" value="ECO:0007669"/>
    <property type="project" value="InterPro"/>
</dbReference>
<evidence type="ECO:0000256" key="1">
    <source>
        <dbReference type="SAM" id="MobiDB-lite"/>
    </source>
</evidence>
<dbReference type="AlphaFoldDB" id="A0A371EZN3"/>
<feature type="compositionally biased region" description="Basic and acidic residues" evidence="1">
    <location>
        <begin position="186"/>
        <end position="199"/>
    </location>
</feature>
<dbReference type="Gene3D" id="4.10.60.10">
    <property type="entry name" value="Zinc finger, CCHC-type"/>
    <property type="match status" value="1"/>
</dbReference>
<feature type="region of interest" description="Disordered" evidence="1">
    <location>
        <begin position="168"/>
        <end position="203"/>
    </location>
</feature>
<accession>A0A371EZN3</accession>
<feature type="domain" description="Retrovirus-related Pol polyprotein from transposon TNT 1-94-like beta-barrel" evidence="2">
    <location>
        <begin position="277"/>
        <end position="312"/>
    </location>
</feature>